<dbReference type="NCBIfam" id="TIGR02326">
    <property type="entry name" value="transamin_PhnW"/>
    <property type="match status" value="1"/>
</dbReference>
<dbReference type="OrthoDB" id="389074at2"/>
<organism evidence="11 12">
    <name type="scientific">Maribellus luteus</name>
    <dbReference type="NCBI Taxonomy" id="2305463"/>
    <lineage>
        <taxon>Bacteria</taxon>
        <taxon>Pseudomonadati</taxon>
        <taxon>Bacteroidota</taxon>
        <taxon>Bacteroidia</taxon>
        <taxon>Marinilabiliales</taxon>
        <taxon>Prolixibacteraceae</taxon>
        <taxon>Maribellus</taxon>
    </lineage>
</organism>
<dbReference type="Pfam" id="PF00266">
    <property type="entry name" value="Aminotran_5"/>
    <property type="match status" value="1"/>
</dbReference>
<dbReference type="SUPFAM" id="SSF53383">
    <property type="entry name" value="PLP-dependent transferases"/>
    <property type="match status" value="1"/>
</dbReference>
<dbReference type="HAMAP" id="MF_01376">
    <property type="entry name" value="PhnW_aminotrans_5"/>
    <property type="match status" value="1"/>
</dbReference>
<accession>A0A399SUU2</accession>
<evidence type="ECO:0000256" key="6">
    <source>
        <dbReference type="ARBA" id="ARBA00049460"/>
    </source>
</evidence>
<dbReference type="InterPro" id="IPR015422">
    <property type="entry name" value="PyrdxlP-dep_Trfase_small"/>
</dbReference>
<evidence type="ECO:0000259" key="10">
    <source>
        <dbReference type="Pfam" id="PF00266"/>
    </source>
</evidence>
<dbReference type="PANTHER" id="PTHR42778:SF1">
    <property type="entry name" value="2-AMINOETHYLPHOSPHONATE--PYRUVATE TRANSAMINASE"/>
    <property type="match status" value="1"/>
</dbReference>
<evidence type="ECO:0000256" key="8">
    <source>
        <dbReference type="PIRSR" id="PIRSR000524-1"/>
    </source>
</evidence>
<comment type="cofactor">
    <cofactor evidence="1 7 9">
        <name>pyridoxal 5'-phosphate</name>
        <dbReference type="ChEBI" id="CHEBI:597326"/>
    </cofactor>
</comment>
<keyword evidence="4 7" id="KW-0663">Pyridoxal phosphate</keyword>
<evidence type="ECO:0000313" key="11">
    <source>
        <dbReference type="EMBL" id="RIJ45775.1"/>
    </source>
</evidence>
<dbReference type="EC" id="2.6.1.37" evidence="7"/>
<dbReference type="PIRSF" id="PIRSF000524">
    <property type="entry name" value="SPT"/>
    <property type="match status" value="1"/>
</dbReference>
<proteinExistence type="inferred from homology"/>
<keyword evidence="12" id="KW-1185">Reference proteome</keyword>
<dbReference type="AlphaFoldDB" id="A0A399SUU2"/>
<comment type="function">
    <text evidence="7">Involved in phosphonate degradation.</text>
</comment>
<reference evidence="11 12" key="1">
    <citation type="submission" date="2018-08" db="EMBL/GenBank/DDBJ databases">
        <title>Pallidiluteibacterium maritimus gen. nov., sp. nov., isolated from coastal sediment.</title>
        <authorList>
            <person name="Zhou L.Y."/>
        </authorList>
    </citation>
    <scope>NUCLEOTIDE SEQUENCE [LARGE SCALE GENOMIC DNA]</scope>
    <source>
        <strain evidence="11 12">XSD2</strain>
    </source>
</reference>
<name>A0A399SUU2_9BACT</name>
<keyword evidence="2 7" id="KW-0032">Aminotransferase</keyword>
<dbReference type="InterPro" id="IPR015424">
    <property type="entry name" value="PyrdxlP-dep_Trfase"/>
</dbReference>
<feature type="modified residue" description="N6-(pyridoxal phosphate)lysine" evidence="7 9">
    <location>
        <position position="199"/>
    </location>
</feature>
<dbReference type="GO" id="GO:0047304">
    <property type="term" value="F:2-aminoethylphosphonate-pyruvate transaminase activity"/>
    <property type="evidence" value="ECO:0007669"/>
    <property type="project" value="UniProtKB-UniRule"/>
</dbReference>
<evidence type="ECO:0000256" key="7">
    <source>
        <dbReference type="HAMAP-Rule" id="MF_01376"/>
    </source>
</evidence>
<evidence type="ECO:0000256" key="3">
    <source>
        <dbReference type="ARBA" id="ARBA00022679"/>
    </source>
</evidence>
<keyword evidence="5 7" id="KW-0670">Pyruvate</keyword>
<dbReference type="InterPro" id="IPR015421">
    <property type="entry name" value="PyrdxlP-dep_Trfase_major"/>
</dbReference>
<dbReference type="Gene3D" id="3.40.640.10">
    <property type="entry name" value="Type I PLP-dependent aspartate aminotransferase-like (Major domain)"/>
    <property type="match status" value="1"/>
</dbReference>
<evidence type="ECO:0000256" key="2">
    <source>
        <dbReference type="ARBA" id="ARBA00022576"/>
    </source>
</evidence>
<comment type="similarity">
    <text evidence="7">Belongs to the class-V pyridoxal-phosphate-dependent aminotransferase family. PhnW subfamily.</text>
</comment>
<comment type="caution">
    <text evidence="11">The sequence shown here is derived from an EMBL/GenBank/DDBJ whole genome shotgun (WGS) entry which is preliminary data.</text>
</comment>
<protein>
    <recommendedName>
        <fullName evidence="7">2-aminoethylphosphonate--pyruvate transaminase</fullName>
        <ecNumber evidence="7">2.6.1.37</ecNumber>
    </recommendedName>
    <alternativeName>
        <fullName evidence="7">2-aminoethylphosphonate aminotransferase</fullName>
    </alternativeName>
    <alternativeName>
        <fullName evidence="7">AEP transaminase</fullName>
        <shortName evidence="7">AEPT</shortName>
    </alternativeName>
</protein>
<dbReference type="InterPro" id="IPR000192">
    <property type="entry name" value="Aminotrans_V_dom"/>
</dbReference>
<dbReference type="PANTHER" id="PTHR42778">
    <property type="entry name" value="2-AMINOETHYLPHOSPHONATE--PYRUVATE TRANSAMINASE"/>
    <property type="match status" value="1"/>
</dbReference>
<dbReference type="Gene3D" id="3.90.1150.10">
    <property type="entry name" value="Aspartate Aminotransferase, domain 1"/>
    <property type="match status" value="1"/>
</dbReference>
<evidence type="ECO:0000256" key="5">
    <source>
        <dbReference type="ARBA" id="ARBA00023317"/>
    </source>
</evidence>
<keyword evidence="3 7" id="KW-0808">Transferase</keyword>
<dbReference type="InterPro" id="IPR024169">
    <property type="entry name" value="SP_NH2Trfase/AEP_transaminase"/>
</dbReference>
<comment type="catalytic activity">
    <reaction evidence="6 7">
        <text>(2-aminoethyl)phosphonate + pyruvate = phosphonoacetaldehyde + L-alanine</text>
        <dbReference type="Rhea" id="RHEA:17021"/>
        <dbReference type="ChEBI" id="CHEBI:15361"/>
        <dbReference type="ChEBI" id="CHEBI:57418"/>
        <dbReference type="ChEBI" id="CHEBI:57972"/>
        <dbReference type="ChEBI" id="CHEBI:58383"/>
        <dbReference type="EC" id="2.6.1.37"/>
    </reaction>
</comment>
<dbReference type="NCBIfam" id="TIGR03301">
    <property type="entry name" value="PhnW-AepZ"/>
    <property type="match status" value="1"/>
</dbReference>
<feature type="domain" description="Aminotransferase class V" evidence="10">
    <location>
        <begin position="26"/>
        <end position="322"/>
    </location>
</feature>
<dbReference type="GO" id="GO:0019700">
    <property type="term" value="P:organic phosphonate catabolic process"/>
    <property type="evidence" value="ECO:0007669"/>
    <property type="project" value="UniProtKB-UniRule"/>
</dbReference>
<sequence length="374" mass="41762">MNIKYLPENPYLLLTPGPLSTSKAVKASMLRDWCTWDEDYNSIVQQARSELLTISNLDAKRYTTVLMQGSGTFSVESVIGSVMPESGKLLVLANGAYGQRIAEIARYLKIQCELYDAGDLERHQLEKVNSILAGDSSISHVAVVHCETTTGMLNDIEAIGEVVKKNRRTFIVDAMSSFGGIPIDVENIGIDFLISSANKCIQGVPGFGFVVGKTSELEKCDGLARSLSLDLFDQWKTMEEGHGKWRFTSPTHVVRAFRQALIELNTEGGIPARFQRYAENQRTLVNGMRKLGFETLLPDEFHSPIITTFLSPNAAGYDFVRFYKELKVRGFVIYPGKVTNYQCFRIGNIGEVRPNDMEALISSVRESMYWKLPG</sequence>
<evidence type="ECO:0000256" key="4">
    <source>
        <dbReference type="ARBA" id="ARBA00022898"/>
    </source>
</evidence>
<evidence type="ECO:0000313" key="12">
    <source>
        <dbReference type="Proteomes" id="UP000265926"/>
    </source>
</evidence>
<gene>
    <name evidence="7 11" type="primary">phnW</name>
    <name evidence="11" type="ORF">D1614_21810</name>
</gene>
<dbReference type="EMBL" id="QWGR01000020">
    <property type="protein sequence ID" value="RIJ45775.1"/>
    <property type="molecule type" value="Genomic_DNA"/>
</dbReference>
<evidence type="ECO:0000256" key="1">
    <source>
        <dbReference type="ARBA" id="ARBA00001933"/>
    </source>
</evidence>
<dbReference type="InterPro" id="IPR012703">
    <property type="entry name" value="NH2EtPonate_pyrv_transaminase"/>
</dbReference>
<evidence type="ECO:0000256" key="9">
    <source>
        <dbReference type="PIRSR" id="PIRSR000524-50"/>
    </source>
</evidence>
<dbReference type="NCBIfam" id="NF010006">
    <property type="entry name" value="PRK13479.1"/>
    <property type="match status" value="1"/>
</dbReference>
<comment type="subunit">
    <text evidence="7">Homodimer.</text>
</comment>
<dbReference type="RefSeq" id="WP_119440121.1">
    <property type="nucleotide sequence ID" value="NZ_QWGR01000020.1"/>
</dbReference>
<feature type="binding site" evidence="8">
    <location>
        <position position="345"/>
    </location>
    <ligand>
        <name>substrate</name>
    </ligand>
</feature>
<dbReference type="Proteomes" id="UP000265926">
    <property type="component" value="Unassembled WGS sequence"/>
</dbReference>